<proteinExistence type="predicted"/>
<organism evidence="1 2">
    <name type="scientific">Diversispora epigaea</name>
    <dbReference type="NCBI Taxonomy" id="1348612"/>
    <lineage>
        <taxon>Eukaryota</taxon>
        <taxon>Fungi</taxon>
        <taxon>Fungi incertae sedis</taxon>
        <taxon>Mucoromycota</taxon>
        <taxon>Glomeromycotina</taxon>
        <taxon>Glomeromycetes</taxon>
        <taxon>Diversisporales</taxon>
        <taxon>Diversisporaceae</taxon>
        <taxon>Diversispora</taxon>
    </lineage>
</organism>
<protein>
    <submittedName>
        <fullName evidence="1">Uncharacterized protein</fullName>
    </submittedName>
</protein>
<evidence type="ECO:0000313" key="2">
    <source>
        <dbReference type="Proteomes" id="UP000266861"/>
    </source>
</evidence>
<accession>A0A397J5X1</accession>
<name>A0A397J5X1_9GLOM</name>
<dbReference type="AlphaFoldDB" id="A0A397J5X1"/>
<keyword evidence="2" id="KW-1185">Reference proteome</keyword>
<reference evidence="1 2" key="1">
    <citation type="submission" date="2018-08" db="EMBL/GenBank/DDBJ databases">
        <title>Genome and evolution of the arbuscular mycorrhizal fungus Diversispora epigaea (formerly Glomus versiforme) and its bacterial endosymbionts.</title>
        <authorList>
            <person name="Sun X."/>
            <person name="Fei Z."/>
            <person name="Harrison M."/>
        </authorList>
    </citation>
    <scope>NUCLEOTIDE SEQUENCE [LARGE SCALE GENOMIC DNA]</scope>
    <source>
        <strain evidence="1 2">IT104</strain>
    </source>
</reference>
<dbReference type="Proteomes" id="UP000266861">
    <property type="component" value="Unassembled WGS sequence"/>
</dbReference>
<sequence>MPCNWLLVGEVRFCKNPARGEYCASHAYKIRKGLTVSQPCKGCGRGTKSNIQLCVPCGQVLINIIIYISAYKMNIRELDVPEKAINLLTKREINLNGSTSRKLIHNGFRYVKNLAEFLQLPDAMDYYFTEQMDYLKSLSYPAIIPPIDIMQNRPDIYRRWFISIETYQSLFQAL</sequence>
<gene>
    <name evidence="1" type="ORF">Glove_114g102</name>
</gene>
<dbReference type="EMBL" id="PQFF01000106">
    <property type="protein sequence ID" value="RHZ82148.1"/>
    <property type="molecule type" value="Genomic_DNA"/>
</dbReference>
<dbReference type="OrthoDB" id="2328021at2759"/>
<evidence type="ECO:0000313" key="1">
    <source>
        <dbReference type="EMBL" id="RHZ82148.1"/>
    </source>
</evidence>
<comment type="caution">
    <text evidence="1">The sequence shown here is derived from an EMBL/GenBank/DDBJ whole genome shotgun (WGS) entry which is preliminary data.</text>
</comment>